<reference evidence="2 3" key="1">
    <citation type="journal article" date="2009" name="Science">
        <title>Green evolution and dynamic adaptations revealed by genomes of the marine picoeukaryotes Micromonas.</title>
        <authorList>
            <person name="Worden A.Z."/>
            <person name="Lee J.H."/>
            <person name="Mock T."/>
            <person name="Rouze P."/>
            <person name="Simmons M.P."/>
            <person name="Aerts A.L."/>
            <person name="Allen A.E."/>
            <person name="Cuvelier M.L."/>
            <person name="Derelle E."/>
            <person name="Everett M.V."/>
            <person name="Foulon E."/>
            <person name="Grimwood J."/>
            <person name="Gundlach H."/>
            <person name="Henrissat B."/>
            <person name="Napoli C."/>
            <person name="McDonald S.M."/>
            <person name="Parker M.S."/>
            <person name="Rombauts S."/>
            <person name="Salamov A."/>
            <person name="Von Dassow P."/>
            <person name="Badger J.H."/>
            <person name="Coutinho P.M."/>
            <person name="Demir E."/>
            <person name="Dubchak I."/>
            <person name="Gentemann C."/>
            <person name="Eikrem W."/>
            <person name="Gready J.E."/>
            <person name="John U."/>
            <person name="Lanier W."/>
            <person name="Lindquist E.A."/>
            <person name="Lucas S."/>
            <person name="Mayer K.F."/>
            <person name="Moreau H."/>
            <person name="Not F."/>
            <person name="Otillar R."/>
            <person name="Panaud O."/>
            <person name="Pangilinan J."/>
            <person name="Paulsen I."/>
            <person name="Piegu B."/>
            <person name="Poliakov A."/>
            <person name="Robbens S."/>
            <person name="Schmutz J."/>
            <person name="Toulza E."/>
            <person name="Wyss T."/>
            <person name="Zelensky A."/>
            <person name="Zhou K."/>
            <person name="Armbrust E.V."/>
            <person name="Bhattacharya D."/>
            <person name="Goodenough U.W."/>
            <person name="Van de Peer Y."/>
            <person name="Grigoriev I.V."/>
        </authorList>
    </citation>
    <scope>NUCLEOTIDE SEQUENCE [LARGE SCALE GENOMIC DNA]</scope>
    <source>
        <strain evidence="2 3">CCMP1545</strain>
    </source>
</reference>
<dbReference type="KEGG" id="mpp:MICPUCDRAFT_39355"/>
<feature type="compositionally biased region" description="Basic residues" evidence="1">
    <location>
        <begin position="107"/>
        <end position="119"/>
    </location>
</feature>
<feature type="compositionally biased region" description="Acidic residues" evidence="1">
    <location>
        <begin position="56"/>
        <end position="67"/>
    </location>
</feature>
<feature type="compositionally biased region" description="Acidic residues" evidence="1">
    <location>
        <begin position="16"/>
        <end position="26"/>
    </location>
</feature>
<feature type="region of interest" description="Disordered" evidence="1">
    <location>
        <begin position="1"/>
        <end position="119"/>
    </location>
</feature>
<dbReference type="GeneID" id="9683213"/>
<dbReference type="AlphaFoldDB" id="C1MQK3"/>
<evidence type="ECO:0000256" key="1">
    <source>
        <dbReference type="SAM" id="MobiDB-lite"/>
    </source>
</evidence>
<protein>
    <submittedName>
        <fullName evidence="2">Predicted protein</fullName>
    </submittedName>
</protein>
<gene>
    <name evidence="2" type="ORF">MICPUCDRAFT_39355</name>
</gene>
<keyword evidence="3" id="KW-1185">Reference proteome</keyword>
<dbReference type="EMBL" id="GG663738">
    <property type="protein sequence ID" value="EEH58091.1"/>
    <property type="molecule type" value="Genomic_DNA"/>
</dbReference>
<sequence>MKHEAGGAVRPRGGGDDLEDDFDFEIGDALGREKLPDDEEEDDDGASDSGGGGGGGDDDAPAPEDLEWETKDGEKVLKDYSKKRKSGGEKDGKNRSKDASGGDGERKPKKKKKTKVVEF</sequence>
<evidence type="ECO:0000313" key="3">
    <source>
        <dbReference type="Proteomes" id="UP000001876"/>
    </source>
</evidence>
<name>C1MQK3_MICPC</name>
<evidence type="ECO:0000313" key="2">
    <source>
        <dbReference type="EMBL" id="EEH58091.1"/>
    </source>
</evidence>
<organism evidence="3">
    <name type="scientific">Micromonas pusilla (strain CCMP1545)</name>
    <name type="common">Picoplanktonic green alga</name>
    <dbReference type="NCBI Taxonomy" id="564608"/>
    <lineage>
        <taxon>Eukaryota</taxon>
        <taxon>Viridiplantae</taxon>
        <taxon>Chlorophyta</taxon>
        <taxon>Mamiellophyceae</taxon>
        <taxon>Mamiellales</taxon>
        <taxon>Mamiellaceae</taxon>
        <taxon>Micromonas</taxon>
    </lineage>
</organism>
<accession>C1MQK3</accession>
<feature type="compositionally biased region" description="Basic and acidic residues" evidence="1">
    <location>
        <begin position="68"/>
        <end position="106"/>
    </location>
</feature>
<dbReference type="Proteomes" id="UP000001876">
    <property type="component" value="Unassembled WGS sequence"/>
</dbReference>
<proteinExistence type="predicted"/>
<dbReference type="RefSeq" id="XP_003058140.1">
    <property type="nucleotide sequence ID" value="XM_003058094.1"/>
</dbReference>
<feature type="compositionally biased region" description="Acidic residues" evidence="1">
    <location>
        <begin position="36"/>
        <end position="46"/>
    </location>
</feature>